<dbReference type="AlphaFoldDB" id="A0A922K1H5"/>
<protein>
    <submittedName>
        <fullName evidence="1">Uncharacterized protein</fullName>
    </submittedName>
</protein>
<comment type="caution">
    <text evidence="1">The sequence shown here is derived from an EMBL/GenBank/DDBJ whole genome shotgun (WGS) entry which is preliminary data.</text>
</comment>
<organism evidence="1 2">
    <name type="scientific">Carya illinoinensis</name>
    <name type="common">Pecan</name>
    <dbReference type="NCBI Taxonomy" id="32201"/>
    <lineage>
        <taxon>Eukaryota</taxon>
        <taxon>Viridiplantae</taxon>
        <taxon>Streptophyta</taxon>
        <taxon>Embryophyta</taxon>
        <taxon>Tracheophyta</taxon>
        <taxon>Spermatophyta</taxon>
        <taxon>Magnoliopsida</taxon>
        <taxon>eudicotyledons</taxon>
        <taxon>Gunneridae</taxon>
        <taxon>Pentapetalae</taxon>
        <taxon>rosids</taxon>
        <taxon>fabids</taxon>
        <taxon>Fagales</taxon>
        <taxon>Juglandaceae</taxon>
        <taxon>Carya</taxon>
    </lineage>
</organism>
<sequence length="97" mass="10804">MKENFNKFESFSCNNDCGKNLVRSADSRASGSFLPPRTAILRSVSLNFSDSTVFISSVMVRGLYVLPPSSVGFSPAIRHSIWLLCYVLASFSEFRIE</sequence>
<name>A0A922K1H5_CARIL</name>
<gene>
    <name evidence="1" type="ORF">I3842_02G019300</name>
</gene>
<dbReference type="EMBL" id="CM031826">
    <property type="protein sequence ID" value="KAG6725184.1"/>
    <property type="molecule type" value="Genomic_DNA"/>
</dbReference>
<dbReference type="Proteomes" id="UP000811246">
    <property type="component" value="Chromosome 2"/>
</dbReference>
<accession>A0A922K1H5</accession>
<evidence type="ECO:0000313" key="1">
    <source>
        <dbReference type="EMBL" id="KAG6725184.1"/>
    </source>
</evidence>
<proteinExistence type="predicted"/>
<evidence type="ECO:0000313" key="2">
    <source>
        <dbReference type="Proteomes" id="UP000811246"/>
    </source>
</evidence>
<reference evidence="1" key="1">
    <citation type="submission" date="2021-01" db="EMBL/GenBank/DDBJ databases">
        <authorList>
            <person name="Lovell J.T."/>
            <person name="Bentley N."/>
            <person name="Bhattarai G."/>
            <person name="Jenkins J.W."/>
            <person name="Sreedasyam A."/>
            <person name="Alarcon Y."/>
            <person name="Bock C."/>
            <person name="Boston L."/>
            <person name="Carlson J."/>
            <person name="Cervantes K."/>
            <person name="Clermont K."/>
            <person name="Krom N."/>
            <person name="Kubenka K."/>
            <person name="Mamidi S."/>
            <person name="Mattison C."/>
            <person name="Monteros M."/>
            <person name="Pisani C."/>
            <person name="Plott C."/>
            <person name="Rajasekar S."/>
            <person name="Rhein H.S."/>
            <person name="Rohla C."/>
            <person name="Song M."/>
            <person name="Hilaire R.S."/>
            <person name="Shu S."/>
            <person name="Wells L."/>
            <person name="Wang X."/>
            <person name="Webber J."/>
            <person name="Heerema R.J."/>
            <person name="Klein P."/>
            <person name="Conner P."/>
            <person name="Grauke L."/>
            <person name="Grimwood J."/>
            <person name="Schmutz J."/>
            <person name="Randall J.J."/>
        </authorList>
    </citation>
    <scope>NUCLEOTIDE SEQUENCE</scope>
    <source>
        <tissue evidence="1">Leaf</tissue>
    </source>
</reference>